<accession>A0A1T4W3X3</accession>
<dbReference type="OrthoDB" id="10011204at2"/>
<name>A0A1T4W3X3_9GAMM</name>
<dbReference type="AlphaFoldDB" id="A0A1T4W3X3"/>
<organism evidence="1 2">
    <name type="scientific">Enterovibrio nigricans DSM 22720</name>
    <dbReference type="NCBI Taxonomy" id="1121868"/>
    <lineage>
        <taxon>Bacteria</taxon>
        <taxon>Pseudomonadati</taxon>
        <taxon>Pseudomonadota</taxon>
        <taxon>Gammaproteobacteria</taxon>
        <taxon>Vibrionales</taxon>
        <taxon>Vibrionaceae</taxon>
        <taxon>Enterovibrio</taxon>
    </lineage>
</organism>
<evidence type="ECO:0000313" key="1">
    <source>
        <dbReference type="EMBL" id="SKA72014.1"/>
    </source>
</evidence>
<dbReference type="RefSeq" id="WP_078754710.1">
    <property type="nucleotide sequence ID" value="NZ_FUXU01000153.1"/>
</dbReference>
<dbReference type="Proteomes" id="UP000190162">
    <property type="component" value="Unassembled WGS sequence"/>
</dbReference>
<keyword evidence="2" id="KW-1185">Reference proteome</keyword>
<protein>
    <submittedName>
        <fullName evidence="1">Uncharacterized protein</fullName>
    </submittedName>
</protein>
<proteinExistence type="predicted"/>
<sequence>MKLFNFSKEDFNLFKVDGVVGYFSEINDNDLERIKIDKDNINSFICKAEKHVLNNDYIKEINFRNKTILINLKNLEVVIKFEDIHDCHKVKKIGMTNKDIITISKLIGVI</sequence>
<reference evidence="2" key="1">
    <citation type="submission" date="2017-02" db="EMBL/GenBank/DDBJ databases">
        <authorList>
            <person name="Varghese N."/>
            <person name="Submissions S."/>
        </authorList>
    </citation>
    <scope>NUCLEOTIDE SEQUENCE [LARGE SCALE GENOMIC DNA]</scope>
    <source>
        <strain evidence="2">DSM 22720</strain>
    </source>
</reference>
<gene>
    <name evidence="1" type="ORF">SAMN02745132_04729</name>
</gene>
<evidence type="ECO:0000313" key="2">
    <source>
        <dbReference type="Proteomes" id="UP000190162"/>
    </source>
</evidence>
<dbReference type="EMBL" id="FUXU01000153">
    <property type="protein sequence ID" value="SKA72014.1"/>
    <property type="molecule type" value="Genomic_DNA"/>
</dbReference>